<accession>A0ABX2AUQ3</accession>
<dbReference type="SUPFAM" id="SSF53300">
    <property type="entry name" value="vWA-like"/>
    <property type="match status" value="1"/>
</dbReference>
<dbReference type="InterPro" id="IPR036465">
    <property type="entry name" value="vWFA_dom_sf"/>
</dbReference>
<reference evidence="1 2" key="1">
    <citation type="submission" date="2020-05" db="EMBL/GenBank/DDBJ databases">
        <title>Distinct polysaccharide utilization as determinants for interspecies competition between intestinal Prevotella spp.</title>
        <authorList>
            <person name="Galvez E.J.C."/>
            <person name="Iljazovic A."/>
            <person name="Strowig T."/>
        </authorList>
    </citation>
    <scope>NUCLEOTIDE SEQUENCE [LARGE SCALE GENOMIC DNA]</scope>
    <source>
        <strain evidence="1 2">PROD</strain>
    </source>
</reference>
<organism evidence="1 2">
    <name type="scientific">Xylanibacter rodentium</name>
    <dbReference type="NCBI Taxonomy" id="2736289"/>
    <lineage>
        <taxon>Bacteria</taxon>
        <taxon>Pseudomonadati</taxon>
        <taxon>Bacteroidota</taxon>
        <taxon>Bacteroidia</taxon>
        <taxon>Bacteroidales</taxon>
        <taxon>Prevotellaceae</taxon>
        <taxon>Xylanibacter</taxon>
    </lineage>
</organism>
<dbReference type="EMBL" id="JABKKE010000004">
    <property type="protein sequence ID" value="NPE13385.1"/>
    <property type="molecule type" value="Genomic_DNA"/>
</dbReference>
<dbReference type="Gene3D" id="3.40.50.410">
    <property type="entry name" value="von Willebrand factor, type A domain"/>
    <property type="match status" value="1"/>
</dbReference>
<comment type="caution">
    <text evidence="1">The sequence shown here is derived from an EMBL/GenBank/DDBJ whole genome shotgun (WGS) entry which is preliminary data.</text>
</comment>
<dbReference type="GeneID" id="82156812"/>
<keyword evidence="2" id="KW-1185">Reference proteome</keyword>
<sequence>MENVNKKKEISKTQVFNVIILDRSGSMESIRQAAVEGFNETLAGIKKAQKKFADTQKHFVSLATFCSCGTENVYDKTPVDEVQPLKASDYEPCCRTPLYDAMGITIKAIYKHVKDIEDAVVVVTVITDGMENASKEYSRHDIKGLVERLRNEGWTFTYMGANQNSIEIAASISIRNASNFEFSNRGIVNTMTKDSATRMNFFARLSKMKENESADGCNDTMTAEIRRRIYTGMADDAFDEENGK</sequence>
<dbReference type="Proteomes" id="UP001193734">
    <property type="component" value="Unassembled WGS sequence"/>
</dbReference>
<evidence type="ECO:0000313" key="2">
    <source>
        <dbReference type="Proteomes" id="UP001193734"/>
    </source>
</evidence>
<dbReference type="RefSeq" id="WP_172176568.1">
    <property type="nucleotide sequence ID" value="NZ_CASGIA010000021.1"/>
</dbReference>
<name>A0ABX2AUQ3_9BACT</name>
<proteinExistence type="predicted"/>
<evidence type="ECO:0000313" key="1">
    <source>
        <dbReference type="EMBL" id="NPE13385.1"/>
    </source>
</evidence>
<gene>
    <name evidence="1" type="ORF">HPS55_03440</name>
</gene>
<protein>
    <submittedName>
        <fullName evidence="1">VWA domain-containing protein</fullName>
    </submittedName>
</protein>